<feature type="signal peptide" evidence="4">
    <location>
        <begin position="1"/>
        <end position="18"/>
    </location>
</feature>
<dbReference type="InterPro" id="IPR038606">
    <property type="entry name" value="To_sf"/>
</dbReference>
<feature type="chain" id="PRO_5008582904" description="Hemolymph juvenile hormone binding protein" evidence="4">
    <location>
        <begin position="19"/>
        <end position="246"/>
    </location>
</feature>
<comment type="similarity">
    <text evidence="3">Belongs to the TO family.</text>
</comment>
<reference evidence="5" key="1">
    <citation type="submission" date="2015-11" db="EMBL/GenBank/DDBJ databases">
        <title>De novo transcriptome assembly of four potential Pierce s Disease insect vectors from Arizona vineyards.</title>
        <authorList>
            <person name="Tassone E.E."/>
        </authorList>
    </citation>
    <scope>NUCLEOTIDE SEQUENCE</scope>
</reference>
<name>A0A1B6FKJ4_9HEMI</name>
<keyword evidence="1 4" id="KW-0732">Signal</keyword>
<feature type="non-terminal residue" evidence="5">
    <location>
        <position position="1"/>
    </location>
</feature>
<gene>
    <name evidence="5" type="ORF">g.10726</name>
</gene>
<dbReference type="Gene3D" id="3.15.10.30">
    <property type="entry name" value="Haemolymph juvenile hormone binding protein"/>
    <property type="match status" value="1"/>
</dbReference>
<accession>A0A1B6FKJ4</accession>
<evidence type="ECO:0000256" key="1">
    <source>
        <dbReference type="ARBA" id="ARBA00022729"/>
    </source>
</evidence>
<dbReference type="GO" id="GO:0007623">
    <property type="term" value="P:circadian rhythm"/>
    <property type="evidence" value="ECO:0007669"/>
    <property type="project" value="UniProtKB-ARBA"/>
</dbReference>
<evidence type="ECO:0000256" key="4">
    <source>
        <dbReference type="SAM" id="SignalP"/>
    </source>
</evidence>
<evidence type="ECO:0000313" key="5">
    <source>
        <dbReference type="EMBL" id="JAS50736.1"/>
    </source>
</evidence>
<evidence type="ECO:0008006" key="6">
    <source>
        <dbReference type="Google" id="ProtNLM"/>
    </source>
</evidence>
<dbReference type="FunFam" id="3.15.10.30:FF:000001">
    <property type="entry name" value="Takeout-like protein 1"/>
    <property type="match status" value="1"/>
</dbReference>
<evidence type="ECO:0000256" key="2">
    <source>
        <dbReference type="ARBA" id="ARBA00023108"/>
    </source>
</evidence>
<dbReference type="PANTHER" id="PTHR11008:SF32">
    <property type="entry name" value="CIRCADIAN CLOCK-CONTROLLED PROTEIN DAYWAKE-RELATED"/>
    <property type="match status" value="1"/>
</dbReference>
<sequence>VTSTMEVYRLLVVTVVAATCVPAAELPDVPRCKMSDPMLPMCFMLATDIIRPQLVAGIPERNIPPIEPLVIPMVMLQQGTSAVNYKANLKNIKVTGLGNYQFKNVVLNVPKLMAAARVEVPAIQLVSDYTIKGRALVVPIEGDGIFRANLTNVRADVMIAATLKKRKGEEFLHLKMVKSRLTVGKATANFDNLFNGDRTLSKATNDFVNQNAQDIIEEIKPAVEAVVSMLIEDIGNKVTKTTPYKS</sequence>
<dbReference type="InterPro" id="IPR010562">
    <property type="entry name" value="Haemolymph_juvenile_hormone-bd"/>
</dbReference>
<dbReference type="PANTHER" id="PTHR11008">
    <property type="entry name" value="PROTEIN TAKEOUT-LIKE PROTEIN"/>
    <property type="match status" value="1"/>
</dbReference>
<dbReference type="EMBL" id="GECZ01019033">
    <property type="protein sequence ID" value="JAS50736.1"/>
    <property type="molecule type" value="Transcribed_RNA"/>
</dbReference>
<evidence type="ECO:0000256" key="3">
    <source>
        <dbReference type="ARBA" id="ARBA00060902"/>
    </source>
</evidence>
<keyword evidence="2" id="KW-0090">Biological rhythms</keyword>
<dbReference type="SMART" id="SM00700">
    <property type="entry name" value="JHBP"/>
    <property type="match status" value="1"/>
</dbReference>
<dbReference type="AlphaFoldDB" id="A0A1B6FKJ4"/>
<organism evidence="5">
    <name type="scientific">Cuerna arida</name>
    <dbReference type="NCBI Taxonomy" id="1464854"/>
    <lineage>
        <taxon>Eukaryota</taxon>
        <taxon>Metazoa</taxon>
        <taxon>Ecdysozoa</taxon>
        <taxon>Arthropoda</taxon>
        <taxon>Hexapoda</taxon>
        <taxon>Insecta</taxon>
        <taxon>Pterygota</taxon>
        <taxon>Neoptera</taxon>
        <taxon>Paraneoptera</taxon>
        <taxon>Hemiptera</taxon>
        <taxon>Auchenorrhyncha</taxon>
        <taxon>Membracoidea</taxon>
        <taxon>Cicadellidae</taxon>
        <taxon>Cicadellinae</taxon>
        <taxon>Proconiini</taxon>
        <taxon>Cuerna</taxon>
    </lineage>
</organism>
<protein>
    <recommendedName>
        <fullName evidence="6">Hemolymph juvenile hormone binding protein</fullName>
    </recommendedName>
</protein>
<dbReference type="Pfam" id="PF06585">
    <property type="entry name" value="JHBP"/>
    <property type="match status" value="1"/>
</dbReference>
<dbReference type="GO" id="GO:0005615">
    <property type="term" value="C:extracellular space"/>
    <property type="evidence" value="ECO:0007669"/>
    <property type="project" value="TreeGrafter"/>
</dbReference>
<proteinExistence type="inferred from homology"/>
<feature type="non-terminal residue" evidence="5">
    <location>
        <position position="246"/>
    </location>
</feature>